<proteinExistence type="predicted"/>
<dbReference type="EMBL" id="JBCLYO010000008">
    <property type="protein sequence ID" value="KAL0086455.1"/>
    <property type="molecule type" value="Genomic_DNA"/>
</dbReference>
<accession>A0ABR3B2S8</accession>
<evidence type="ECO:0000313" key="2">
    <source>
        <dbReference type="Proteomes" id="UP001448207"/>
    </source>
</evidence>
<protein>
    <submittedName>
        <fullName evidence="1">Uncharacterized protein</fullName>
    </submittedName>
</protein>
<keyword evidence="2" id="KW-1185">Reference proteome</keyword>
<gene>
    <name evidence="1" type="ORF">J3Q64DRAFT_1639062</name>
</gene>
<dbReference type="Proteomes" id="UP001448207">
    <property type="component" value="Unassembled WGS sequence"/>
</dbReference>
<name>A0ABR3B2S8_PHYBL</name>
<reference evidence="1 2" key="1">
    <citation type="submission" date="2024-04" db="EMBL/GenBank/DDBJ databases">
        <title>Symmetric and asymmetric DNA N6-adenine methylation regulates different biological responses in Mucorales.</title>
        <authorList>
            <consortium name="Lawrence Berkeley National Laboratory"/>
            <person name="Lax C."/>
            <person name="Mondo S.J."/>
            <person name="Osorio-Concepcion M."/>
            <person name="Muszewska A."/>
            <person name="Corrochano-Luque M."/>
            <person name="Gutierrez G."/>
            <person name="Riley R."/>
            <person name="Lipzen A."/>
            <person name="Guo J."/>
            <person name="Hundley H."/>
            <person name="Amirebrahimi M."/>
            <person name="Ng V."/>
            <person name="Lorenzo-Gutierrez D."/>
            <person name="Binder U."/>
            <person name="Yang J."/>
            <person name="Song Y."/>
            <person name="Canovas D."/>
            <person name="Navarro E."/>
            <person name="Freitag M."/>
            <person name="Gabaldon T."/>
            <person name="Grigoriev I.V."/>
            <person name="Corrochano L.M."/>
            <person name="Nicolas F.E."/>
            <person name="Garre V."/>
        </authorList>
    </citation>
    <scope>NUCLEOTIDE SEQUENCE [LARGE SCALE GENOMIC DNA]</scope>
    <source>
        <strain evidence="1 2">L51</strain>
    </source>
</reference>
<organism evidence="1 2">
    <name type="scientific">Phycomyces blakesleeanus</name>
    <dbReference type="NCBI Taxonomy" id="4837"/>
    <lineage>
        <taxon>Eukaryota</taxon>
        <taxon>Fungi</taxon>
        <taxon>Fungi incertae sedis</taxon>
        <taxon>Mucoromycota</taxon>
        <taxon>Mucoromycotina</taxon>
        <taxon>Mucoromycetes</taxon>
        <taxon>Mucorales</taxon>
        <taxon>Phycomycetaceae</taxon>
        <taxon>Phycomyces</taxon>
    </lineage>
</organism>
<feature type="non-terminal residue" evidence="1">
    <location>
        <position position="1"/>
    </location>
</feature>
<sequence length="68" mass="8259">NFVREDIEEAIVVETEVDLEEYPLDDITNYDQYTDINPPEKAMKKRERQRRLSGRAVWKRTIKLRKLH</sequence>
<comment type="caution">
    <text evidence="1">The sequence shown here is derived from an EMBL/GenBank/DDBJ whole genome shotgun (WGS) entry which is preliminary data.</text>
</comment>
<evidence type="ECO:0000313" key="1">
    <source>
        <dbReference type="EMBL" id="KAL0086455.1"/>
    </source>
</evidence>